<keyword evidence="1" id="KW-0472">Membrane</keyword>
<protein>
    <submittedName>
        <fullName evidence="2">Uncharacterized protein</fullName>
    </submittedName>
</protein>
<keyword evidence="1" id="KW-1133">Transmembrane helix</keyword>
<keyword evidence="1" id="KW-0812">Transmembrane</keyword>
<proteinExistence type="predicted"/>
<dbReference type="AlphaFoldDB" id="A0AAD8LE33"/>
<evidence type="ECO:0000256" key="1">
    <source>
        <dbReference type="SAM" id="Phobius"/>
    </source>
</evidence>
<dbReference type="EMBL" id="JAUHHV010000001">
    <property type="protein sequence ID" value="KAK1435910.1"/>
    <property type="molecule type" value="Genomic_DNA"/>
</dbReference>
<sequence>MALGCFVLNHGLVVVLLLPFFQVAGHFEVTIIFVVLNILSCYSILSFEFRVIWPPFHLLMIFMLLFFLYLNSLPPFVYPLQLSFFKEQLHSFVS</sequence>
<gene>
    <name evidence="2" type="ORF">QVD17_01683</name>
</gene>
<evidence type="ECO:0000313" key="3">
    <source>
        <dbReference type="Proteomes" id="UP001229421"/>
    </source>
</evidence>
<name>A0AAD8LE33_TARER</name>
<feature type="transmembrane region" description="Helical" evidence="1">
    <location>
        <begin position="51"/>
        <end position="70"/>
    </location>
</feature>
<accession>A0AAD8LE33</accession>
<reference evidence="2" key="1">
    <citation type="journal article" date="2023" name="bioRxiv">
        <title>Improved chromosome-level genome assembly for marigold (Tagetes erecta).</title>
        <authorList>
            <person name="Jiang F."/>
            <person name="Yuan L."/>
            <person name="Wang S."/>
            <person name="Wang H."/>
            <person name="Xu D."/>
            <person name="Wang A."/>
            <person name="Fan W."/>
        </authorList>
    </citation>
    <scope>NUCLEOTIDE SEQUENCE</scope>
    <source>
        <strain evidence="2">WSJ</strain>
        <tissue evidence="2">Leaf</tissue>
    </source>
</reference>
<keyword evidence="3" id="KW-1185">Reference proteome</keyword>
<feature type="transmembrane region" description="Helical" evidence="1">
    <location>
        <begin position="12"/>
        <end position="39"/>
    </location>
</feature>
<evidence type="ECO:0000313" key="2">
    <source>
        <dbReference type="EMBL" id="KAK1435910.1"/>
    </source>
</evidence>
<comment type="caution">
    <text evidence="2">The sequence shown here is derived from an EMBL/GenBank/DDBJ whole genome shotgun (WGS) entry which is preliminary data.</text>
</comment>
<dbReference type="Proteomes" id="UP001229421">
    <property type="component" value="Unassembled WGS sequence"/>
</dbReference>
<organism evidence="2 3">
    <name type="scientific">Tagetes erecta</name>
    <name type="common">African marigold</name>
    <dbReference type="NCBI Taxonomy" id="13708"/>
    <lineage>
        <taxon>Eukaryota</taxon>
        <taxon>Viridiplantae</taxon>
        <taxon>Streptophyta</taxon>
        <taxon>Embryophyta</taxon>
        <taxon>Tracheophyta</taxon>
        <taxon>Spermatophyta</taxon>
        <taxon>Magnoliopsida</taxon>
        <taxon>eudicotyledons</taxon>
        <taxon>Gunneridae</taxon>
        <taxon>Pentapetalae</taxon>
        <taxon>asterids</taxon>
        <taxon>campanulids</taxon>
        <taxon>Asterales</taxon>
        <taxon>Asteraceae</taxon>
        <taxon>Asteroideae</taxon>
        <taxon>Heliantheae alliance</taxon>
        <taxon>Tageteae</taxon>
        <taxon>Tagetes</taxon>
    </lineage>
</organism>